<keyword evidence="5" id="KW-1185">Reference proteome</keyword>
<dbReference type="KEGG" id="ccu:Ccur_09080"/>
<dbReference type="Proteomes" id="UP000000954">
    <property type="component" value="Chromosome"/>
</dbReference>
<dbReference type="InterPro" id="IPR002068">
    <property type="entry name" value="A-crystallin/Hsp20_dom"/>
</dbReference>
<organism evidence="4 5">
    <name type="scientific">Cryptobacterium curtum (strain ATCC 700683 / DSM 15641 / CCUG 43107 / 12-3)</name>
    <dbReference type="NCBI Taxonomy" id="469378"/>
    <lineage>
        <taxon>Bacteria</taxon>
        <taxon>Bacillati</taxon>
        <taxon>Actinomycetota</taxon>
        <taxon>Coriobacteriia</taxon>
        <taxon>Eggerthellales</taxon>
        <taxon>Eggerthellaceae</taxon>
        <taxon>Cryptobacterium</taxon>
    </lineage>
</organism>
<protein>
    <submittedName>
        <fullName evidence="4">Molecular chaperone (Small heat shock protein)</fullName>
    </submittedName>
</protein>
<dbReference type="InterPro" id="IPR031107">
    <property type="entry name" value="Small_HSP"/>
</dbReference>
<reference evidence="4 5" key="1">
    <citation type="journal article" date="2009" name="Stand. Genomic Sci.">
        <title>Complete genome sequence of Cryptobacterium curtum type strain (12-3).</title>
        <authorList>
            <person name="Mavrommatis K."/>
            <person name="Pukall R."/>
            <person name="Rohde C."/>
            <person name="Chen F."/>
            <person name="Sims D."/>
            <person name="Brettin T."/>
            <person name="Kuske C."/>
            <person name="Detter J.C."/>
            <person name="Han C."/>
            <person name="Lapidus A."/>
            <person name="Copeland A."/>
            <person name="Glavina Del Rio T."/>
            <person name="Nolan M."/>
            <person name="Lucas S."/>
            <person name="Tice H."/>
            <person name="Cheng J.F."/>
            <person name="Bruce D."/>
            <person name="Goodwin L."/>
            <person name="Pitluck S."/>
            <person name="Ovchinnikova G."/>
            <person name="Pati A."/>
            <person name="Ivanova N."/>
            <person name="Chen A."/>
            <person name="Palaniappan K."/>
            <person name="Chain P."/>
            <person name="D'haeseleer P."/>
            <person name="Goker M."/>
            <person name="Bristow J."/>
            <person name="Eisen J.A."/>
            <person name="Markowitz V."/>
            <person name="Hugenholtz P."/>
            <person name="Rohde M."/>
            <person name="Klenk H.P."/>
            <person name="Kyrpides N.C."/>
        </authorList>
    </citation>
    <scope>NUCLEOTIDE SEQUENCE [LARGE SCALE GENOMIC DNA]</scope>
    <source>
        <strain evidence="5">ATCC 700683 / DSM 15641 / 12-3</strain>
    </source>
</reference>
<dbReference type="PROSITE" id="PS01031">
    <property type="entry name" value="SHSP"/>
    <property type="match status" value="1"/>
</dbReference>
<dbReference type="Pfam" id="PF00011">
    <property type="entry name" value="HSP20"/>
    <property type="match status" value="1"/>
</dbReference>
<dbReference type="STRING" id="469378.Ccur_09080"/>
<proteinExistence type="inferred from homology"/>
<feature type="domain" description="SHSP" evidence="3">
    <location>
        <begin position="29"/>
        <end position="145"/>
    </location>
</feature>
<evidence type="ECO:0000256" key="1">
    <source>
        <dbReference type="PROSITE-ProRule" id="PRU00285"/>
    </source>
</evidence>
<dbReference type="RefSeq" id="WP_012803292.1">
    <property type="nucleotide sequence ID" value="NC_013170.1"/>
</dbReference>
<keyword evidence="4" id="KW-0346">Stress response</keyword>
<evidence type="ECO:0000313" key="5">
    <source>
        <dbReference type="Proteomes" id="UP000000954"/>
    </source>
</evidence>
<comment type="similarity">
    <text evidence="1 2">Belongs to the small heat shock protein (HSP20) family.</text>
</comment>
<dbReference type="InterPro" id="IPR008978">
    <property type="entry name" value="HSP20-like_chaperone"/>
</dbReference>
<dbReference type="SUPFAM" id="SSF49764">
    <property type="entry name" value="HSP20-like chaperones"/>
    <property type="match status" value="1"/>
</dbReference>
<dbReference type="eggNOG" id="COG0071">
    <property type="taxonomic scope" value="Bacteria"/>
</dbReference>
<evidence type="ECO:0000313" key="4">
    <source>
        <dbReference type="EMBL" id="ACU94606.1"/>
    </source>
</evidence>
<dbReference type="Gene3D" id="2.60.40.790">
    <property type="match status" value="1"/>
</dbReference>
<sequence>MLVPAKRNFFNDFMVSPFDAFFDTPQATGKTSFGLMKTDIKETDTDFELTIDLPGMKKENITANIADGYLEVSAETKHETEEDDKNGSFLRKERFEGKCSRKFYVGDEVDEDGISAQFDNGTLKIMVPKRTAPAPEPKKSIAIEG</sequence>
<dbReference type="AlphaFoldDB" id="C7MNW6"/>
<evidence type="ECO:0000256" key="2">
    <source>
        <dbReference type="RuleBase" id="RU003616"/>
    </source>
</evidence>
<dbReference type="EMBL" id="CP001682">
    <property type="protein sequence ID" value="ACU94606.1"/>
    <property type="molecule type" value="Genomic_DNA"/>
</dbReference>
<evidence type="ECO:0000259" key="3">
    <source>
        <dbReference type="PROSITE" id="PS01031"/>
    </source>
</evidence>
<name>C7MNW6_CRYCD</name>
<dbReference type="CDD" id="cd06471">
    <property type="entry name" value="ACD_LpsHSP_like"/>
    <property type="match status" value="1"/>
</dbReference>
<dbReference type="HOGENOM" id="CLU_046737_8_0_11"/>
<gene>
    <name evidence="4" type="ordered locus">Ccur_09080</name>
</gene>
<dbReference type="PANTHER" id="PTHR11527">
    <property type="entry name" value="HEAT-SHOCK PROTEIN 20 FAMILY MEMBER"/>
    <property type="match status" value="1"/>
</dbReference>
<accession>C7MNW6</accession>
<dbReference type="OrthoDB" id="5242916at2"/>